<name>A0ABV6Y6S0_9HYPH</name>
<accession>A0ABV6Y6S0</accession>
<dbReference type="Proteomes" id="UP001593940">
    <property type="component" value="Unassembled WGS sequence"/>
</dbReference>
<proteinExistence type="predicted"/>
<dbReference type="InterPro" id="IPR001646">
    <property type="entry name" value="5peptide_repeat"/>
</dbReference>
<evidence type="ECO:0000256" key="1">
    <source>
        <dbReference type="ARBA" id="ARBA00022737"/>
    </source>
</evidence>
<sequence length="451" mass="49223">MANEEYVNRLKQGVDAWNNWRHTEADPNTFPDLTGANLSGAILAGADLSHAFLAGADLSRTNLSKTNLSEAILTDANLSRANLSEANLSFAILSGAILSGTNLSKVDLSNTLLFDAHIAGANFSGANLAGINLSEVDLFRTNLSGANLSKANLSKANLIEVNLSGANLIEVNLIKANLSRANLREVDLSGANLSWANVSKADLSRANLSWANISEADLSRADLSGANLSEASLVKADLADANITNCRIFGISAWKLKSAGLKQQSLIITDYGEPEITVDNIEVAQFFYLLLHNEKIRDVIDTITSKAVLILGRFTEERKNVLNAIREELRKCDYVPILFDFEKPTSQSLTATVLTLARLSRFIVADLTDPSSIPYELGRIVPNTKVPVQPLLLSAKREFAMFADLHEDYHWVLPIHYYDSLEQLLVDLKERVVGPAERKVLDLRGKAKEAP</sequence>
<dbReference type="RefSeq" id="WP_377029520.1">
    <property type="nucleotide sequence ID" value="NZ_JBHOMY010000025.1"/>
</dbReference>
<dbReference type="EMBL" id="JBHOMY010000025">
    <property type="protein sequence ID" value="MFC1456966.1"/>
    <property type="molecule type" value="Genomic_DNA"/>
</dbReference>
<protein>
    <submittedName>
        <fullName evidence="2">Pentapeptide repeat-containing protein</fullName>
    </submittedName>
</protein>
<evidence type="ECO:0000313" key="3">
    <source>
        <dbReference type="Proteomes" id="UP001593940"/>
    </source>
</evidence>
<gene>
    <name evidence="2" type="ORF">ACETIH_09600</name>
</gene>
<dbReference type="Pfam" id="PF00805">
    <property type="entry name" value="Pentapeptide"/>
    <property type="match status" value="4"/>
</dbReference>
<keyword evidence="3" id="KW-1185">Reference proteome</keyword>
<dbReference type="PANTHER" id="PTHR47485:SF1">
    <property type="entry name" value="THYLAKOID LUMENAL 17.4 KDA PROTEIN, CHLOROPLASTIC"/>
    <property type="match status" value="1"/>
</dbReference>
<dbReference type="PANTHER" id="PTHR47485">
    <property type="entry name" value="THYLAKOID LUMENAL 17.4 KDA PROTEIN, CHLOROPLASTIC"/>
    <property type="match status" value="1"/>
</dbReference>
<comment type="caution">
    <text evidence="2">The sequence shown here is derived from an EMBL/GenBank/DDBJ whole genome shotgun (WGS) entry which is preliminary data.</text>
</comment>
<dbReference type="SUPFAM" id="SSF141571">
    <property type="entry name" value="Pentapeptide repeat-like"/>
    <property type="match status" value="2"/>
</dbReference>
<dbReference type="Gene3D" id="2.160.20.80">
    <property type="entry name" value="E3 ubiquitin-protein ligase SopA"/>
    <property type="match status" value="2"/>
</dbReference>
<organism evidence="2 3">
    <name type="scientific">Microvirga arabica</name>
    <dbReference type="NCBI Taxonomy" id="1128671"/>
    <lineage>
        <taxon>Bacteria</taxon>
        <taxon>Pseudomonadati</taxon>
        <taxon>Pseudomonadota</taxon>
        <taxon>Alphaproteobacteria</taxon>
        <taxon>Hyphomicrobiales</taxon>
        <taxon>Methylobacteriaceae</taxon>
        <taxon>Microvirga</taxon>
    </lineage>
</organism>
<reference evidence="2 3" key="1">
    <citation type="submission" date="2024-09" db="EMBL/GenBank/DDBJ databases">
        <title>Nodulacao em especies de Leguminosae Basais da Amazonia e Caracterizacao dos Rizobios e Bacterias Associadas aos Nodulos.</title>
        <authorList>
            <person name="Jambeiro I.C.A."/>
            <person name="Lopes I.S."/>
            <person name="Aguiar E.R.G.R."/>
            <person name="Santos A.F.J."/>
            <person name="Dos Santos J.M.F."/>
            <person name="Gross E."/>
        </authorList>
    </citation>
    <scope>NUCLEOTIDE SEQUENCE [LARGE SCALE GENOMIC DNA]</scope>
    <source>
        <strain evidence="2 3">BRUESC1165</strain>
    </source>
</reference>
<keyword evidence="1" id="KW-0677">Repeat</keyword>
<evidence type="ECO:0000313" key="2">
    <source>
        <dbReference type="EMBL" id="MFC1456966.1"/>
    </source>
</evidence>